<keyword evidence="10" id="KW-1185">Reference proteome</keyword>
<dbReference type="PANTHER" id="PTHR46300:SF7">
    <property type="entry name" value="P450, PUTATIVE (EUROFUNG)-RELATED"/>
    <property type="match status" value="1"/>
</dbReference>
<dbReference type="Gene3D" id="1.10.630.10">
    <property type="entry name" value="Cytochrome P450"/>
    <property type="match status" value="1"/>
</dbReference>
<reference evidence="9 10" key="1">
    <citation type="submission" date="2020-01" db="EMBL/GenBank/DDBJ databases">
        <authorList>
            <person name="Gupta K D."/>
        </authorList>
    </citation>
    <scope>NUCLEOTIDE SEQUENCE [LARGE SCALE GENOMIC DNA]</scope>
</reference>
<keyword evidence="3" id="KW-0349">Heme</keyword>
<accession>A0A8S0W893</accession>
<dbReference type="GO" id="GO:0005506">
    <property type="term" value="F:iron ion binding"/>
    <property type="evidence" value="ECO:0007669"/>
    <property type="project" value="InterPro"/>
</dbReference>
<evidence type="ECO:0000256" key="6">
    <source>
        <dbReference type="ARBA" id="ARBA00023004"/>
    </source>
</evidence>
<dbReference type="Proteomes" id="UP000467700">
    <property type="component" value="Unassembled WGS sequence"/>
</dbReference>
<evidence type="ECO:0008006" key="11">
    <source>
        <dbReference type="Google" id="ProtNLM"/>
    </source>
</evidence>
<gene>
    <name evidence="9" type="ORF">AAE3_LOCUS3505</name>
</gene>
<keyword evidence="7" id="KW-0503">Monooxygenase</keyword>
<evidence type="ECO:0000256" key="5">
    <source>
        <dbReference type="ARBA" id="ARBA00023002"/>
    </source>
</evidence>
<dbReference type="GO" id="GO:0020037">
    <property type="term" value="F:heme binding"/>
    <property type="evidence" value="ECO:0007669"/>
    <property type="project" value="InterPro"/>
</dbReference>
<keyword evidence="4" id="KW-0479">Metal-binding</keyword>
<sequence>MLHLGVNVAVVALLGFVLYNLTKRKKGPYSSLPLPPGPKGLPFIGNLLDLPKHSEWEAYHKWCEEFDTDILYLNFAGTDLIVLDTSEAANELLERRSSNYSGRARLTMLNELMGWDFNFGFMPYSLFRCFDLFSSV</sequence>
<protein>
    <recommendedName>
        <fullName evidence="11">Cytochrome P450</fullName>
    </recommendedName>
</protein>
<evidence type="ECO:0000313" key="10">
    <source>
        <dbReference type="Proteomes" id="UP000467700"/>
    </source>
</evidence>
<name>A0A8S0W893_CYCAE</name>
<dbReference type="PANTHER" id="PTHR46300">
    <property type="entry name" value="P450, PUTATIVE (EUROFUNG)-RELATED-RELATED"/>
    <property type="match status" value="1"/>
</dbReference>
<evidence type="ECO:0000256" key="1">
    <source>
        <dbReference type="ARBA" id="ARBA00001971"/>
    </source>
</evidence>
<keyword evidence="6" id="KW-0408">Iron</keyword>
<keyword evidence="5" id="KW-0560">Oxidoreductase</keyword>
<keyword evidence="8" id="KW-0812">Transmembrane</keyword>
<keyword evidence="8" id="KW-1133">Transmembrane helix</keyword>
<evidence type="ECO:0000256" key="8">
    <source>
        <dbReference type="SAM" id="Phobius"/>
    </source>
</evidence>
<dbReference type="Pfam" id="PF00067">
    <property type="entry name" value="p450"/>
    <property type="match status" value="1"/>
</dbReference>
<comment type="similarity">
    <text evidence="2">Belongs to the cytochrome P450 family.</text>
</comment>
<evidence type="ECO:0000256" key="3">
    <source>
        <dbReference type="ARBA" id="ARBA00022617"/>
    </source>
</evidence>
<evidence type="ECO:0000313" key="9">
    <source>
        <dbReference type="EMBL" id="CAA7261116.1"/>
    </source>
</evidence>
<dbReference type="GO" id="GO:0004497">
    <property type="term" value="F:monooxygenase activity"/>
    <property type="evidence" value="ECO:0007669"/>
    <property type="project" value="UniProtKB-KW"/>
</dbReference>
<keyword evidence="8" id="KW-0472">Membrane</keyword>
<evidence type="ECO:0000256" key="4">
    <source>
        <dbReference type="ARBA" id="ARBA00022723"/>
    </source>
</evidence>
<comment type="cofactor">
    <cofactor evidence="1">
        <name>heme</name>
        <dbReference type="ChEBI" id="CHEBI:30413"/>
    </cofactor>
</comment>
<dbReference type="AlphaFoldDB" id="A0A8S0W893"/>
<dbReference type="SUPFAM" id="SSF48264">
    <property type="entry name" value="Cytochrome P450"/>
    <property type="match status" value="1"/>
</dbReference>
<evidence type="ECO:0000256" key="7">
    <source>
        <dbReference type="ARBA" id="ARBA00023033"/>
    </source>
</evidence>
<dbReference type="GO" id="GO:0016705">
    <property type="term" value="F:oxidoreductase activity, acting on paired donors, with incorporation or reduction of molecular oxygen"/>
    <property type="evidence" value="ECO:0007669"/>
    <property type="project" value="InterPro"/>
</dbReference>
<dbReference type="OrthoDB" id="2789670at2759"/>
<comment type="caution">
    <text evidence="9">The sequence shown here is derived from an EMBL/GenBank/DDBJ whole genome shotgun (WGS) entry which is preliminary data.</text>
</comment>
<dbReference type="InterPro" id="IPR001128">
    <property type="entry name" value="Cyt_P450"/>
</dbReference>
<organism evidence="9 10">
    <name type="scientific">Cyclocybe aegerita</name>
    <name type="common">Black poplar mushroom</name>
    <name type="synonym">Agrocybe aegerita</name>
    <dbReference type="NCBI Taxonomy" id="1973307"/>
    <lineage>
        <taxon>Eukaryota</taxon>
        <taxon>Fungi</taxon>
        <taxon>Dikarya</taxon>
        <taxon>Basidiomycota</taxon>
        <taxon>Agaricomycotina</taxon>
        <taxon>Agaricomycetes</taxon>
        <taxon>Agaricomycetidae</taxon>
        <taxon>Agaricales</taxon>
        <taxon>Agaricineae</taxon>
        <taxon>Bolbitiaceae</taxon>
        <taxon>Cyclocybe</taxon>
    </lineage>
</organism>
<evidence type="ECO:0000256" key="2">
    <source>
        <dbReference type="ARBA" id="ARBA00010617"/>
    </source>
</evidence>
<dbReference type="EMBL" id="CACVBS010000032">
    <property type="protein sequence ID" value="CAA7261116.1"/>
    <property type="molecule type" value="Genomic_DNA"/>
</dbReference>
<dbReference type="InterPro" id="IPR036396">
    <property type="entry name" value="Cyt_P450_sf"/>
</dbReference>
<dbReference type="InterPro" id="IPR050364">
    <property type="entry name" value="Cytochrome_P450_fung"/>
</dbReference>
<proteinExistence type="inferred from homology"/>
<feature type="transmembrane region" description="Helical" evidence="8">
    <location>
        <begin position="6"/>
        <end position="22"/>
    </location>
</feature>